<keyword evidence="10" id="KW-1185">Reference proteome</keyword>
<dbReference type="SUPFAM" id="SSF53448">
    <property type="entry name" value="Nucleotide-diphospho-sugar transferases"/>
    <property type="match status" value="3"/>
</dbReference>
<comment type="pathway">
    <text evidence="1">Bacterial outer membrane biogenesis; lipooligosaccharide biosynthesis.</text>
</comment>
<dbReference type="Proteomes" id="UP000193228">
    <property type="component" value="Unassembled WGS sequence"/>
</dbReference>
<dbReference type="RefSeq" id="WP_167387561.1">
    <property type="nucleotide sequence ID" value="NZ_FXAT01000008.1"/>
</dbReference>
<reference evidence="10" key="1">
    <citation type="submission" date="2017-04" db="EMBL/GenBank/DDBJ databases">
        <authorList>
            <person name="Varghese N."/>
            <person name="Submissions S."/>
        </authorList>
    </citation>
    <scope>NUCLEOTIDE SEQUENCE [LARGE SCALE GENOMIC DNA]</scope>
    <source>
        <strain evidence="10">LMG 29540</strain>
    </source>
</reference>
<feature type="domain" description="Glycosyltransferase 2-like" evidence="7">
    <location>
        <begin position="357"/>
        <end position="465"/>
    </location>
</feature>
<evidence type="ECO:0000256" key="5">
    <source>
        <dbReference type="ARBA" id="ARBA00022679"/>
    </source>
</evidence>
<dbReference type="Pfam" id="PF01755">
    <property type="entry name" value="Glyco_transf_25"/>
    <property type="match status" value="1"/>
</dbReference>
<evidence type="ECO:0000259" key="7">
    <source>
        <dbReference type="Pfam" id="PF00535"/>
    </source>
</evidence>
<evidence type="ECO:0000256" key="6">
    <source>
        <dbReference type="ARBA" id="ARBA00022985"/>
    </source>
</evidence>
<organism evidence="9 10">
    <name type="scientific">Paraburkholderia susongensis</name>
    <dbReference type="NCBI Taxonomy" id="1515439"/>
    <lineage>
        <taxon>Bacteria</taxon>
        <taxon>Pseudomonadati</taxon>
        <taxon>Pseudomonadota</taxon>
        <taxon>Betaproteobacteria</taxon>
        <taxon>Burkholderiales</taxon>
        <taxon>Burkholderiaceae</taxon>
        <taxon>Paraburkholderia</taxon>
    </lineage>
</organism>
<comment type="pathway">
    <text evidence="2">Glycan metabolism; lacto-N-neotetraose biosynthesis.</text>
</comment>
<dbReference type="EMBL" id="FXAT01000008">
    <property type="protein sequence ID" value="SMG56524.1"/>
    <property type="molecule type" value="Genomic_DNA"/>
</dbReference>
<accession>A0A1X7LSQ8</accession>
<evidence type="ECO:0000256" key="3">
    <source>
        <dbReference type="ARBA" id="ARBA00006739"/>
    </source>
</evidence>
<evidence type="ECO:0000313" key="10">
    <source>
        <dbReference type="Proteomes" id="UP000193228"/>
    </source>
</evidence>
<proteinExistence type="inferred from homology"/>
<evidence type="ECO:0000259" key="8">
    <source>
        <dbReference type="Pfam" id="PF01755"/>
    </source>
</evidence>
<dbReference type="GO" id="GO:0016757">
    <property type="term" value="F:glycosyltransferase activity"/>
    <property type="evidence" value="ECO:0007669"/>
    <property type="project" value="UniProtKB-KW"/>
</dbReference>
<dbReference type="InterPro" id="IPR002654">
    <property type="entry name" value="Glyco_trans_25"/>
</dbReference>
<sequence length="909" mass="103642">MMPALPFDKVIVSLTTIASREQSLRETVASLVEQETKYPYEVRIHVSRDAYLLDTGFACEPTWVSSLSLGSKCTGINVVFTPNTGPYRKLLPVLEEAFSTGSDPVIVTCDDDTIYPDDWLDRIIDVYLTCRCIVAYRGHTIALTESGDFAPYTRWITEPKPLLSLRNLPTGKDGVLYRASMFNTAVHDIEVAMKYAPTSDDLWFRWHTIGSFIPCRIINTQNDKFRSTTSFQDEVSLWERFNSSGGNDKAVTALEEIFAQRTGEANISRLRAVIAEASRLSKIDGVEAYAPNTAYIDQALNTAKRERSFERLFNAPDGLRRISAETYEFLQIGLGLSLQRRGIPAKALPYRKLIMGVKTWNRVDYVREFVETFISTRNPRYDWTLIIADDGSTDGTLEYLRNLQSPVPIRVIENQSAYACGQFNSINDVAVELGFDVCFHADDDIIFVKPGWDDLYLNAMERSGFQHLVYKNHEQHLELTRRQRDANFQLPPEQIDASGTCSSIVDAESCGGAFYTVTPEVLNRVGYADEINFPIRGQWHIDFTMRCVRAGFNGSAHLYDARGSNDYITSWESREGYRCSLPWNDQYKKTKNEAELARRWAVVREPHRIYVPQRTSKRKVNGHASPGLPRGFIHLNDVFDRVYVINLKRRPDRLAAFSRQARALGIEFVAFEAVDGSRADLARTYADYVAGGVVKPDGERQIQFSRQFYLDRSFTEADRVAYLERNGKKAVASQGARGYLETYIAILKHALGNGYERVMIFDDDALFHRDFVVRFSVTASRLPADWRVFMLGAMQFNWDPTWVKFVGDDLYHCMGSSVASHAVGLTRPAMEELLQHSLRRDMPLDIGALSYLQREHAHECFVAYPNLVIQESTESDINTSSHLDEGNHKSNRFRWTLEDFEWTKQLIEQ</sequence>
<name>A0A1X7LSQ8_9BURK</name>
<dbReference type="Pfam" id="PF00535">
    <property type="entry name" value="Glycos_transf_2"/>
    <property type="match status" value="1"/>
</dbReference>
<protein>
    <submittedName>
        <fullName evidence="9">Glycosyltransferase, GT2 family</fullName>
    </submittedName>
</protein>
<evidence type="ECO:0000313" key="9">
    <source>
        <dbReference type="EMBL" id="SMG56524.1"/>
    </source>
</evidence>
<dbReference type="GO" id="GO:0009103">
    <property type="term" value="P:lipopolysaccharide biosynthetic process"/>
    <property type="evidence" value="ECO:0007669"/>
    <property type="project" value="UniProtKB-KW"/>
</dbReference>
<dbReference type="PANTHER" id="PTHR43179:SF12">
    <property type="entry name" value="GALACTOFURANOSYLTRANSFERASE GLFT2"/>
    <property type="match status" value="1"/>
</dbReference>
<dbReference type="AlphaFoldDB" id="A0A1X7LSQ8"/>
<dbReference type="InterPro" id="IPR029044">
    <property type="entry name" value="Nucleotide-diphossugar_trans"/>
</dbReference>
<dbReference type="InterPro" id="IPR001173">
    <property type="entry name" value="Glyco_trans_2-like"/>
</dbReference>
<dbReference type="Gene3D" id="3.90.550.10">
    <property type="entry name" value="Spore Coat Polysaccharide Biosynthesis Protein SpsA, Chain A"/>
    <property type="match status" value="2"/>
</dbReference>
<dbReference type="UniPathway" id="UPA00501"/>
<evidence type="ECO:0000256" key="4">
    <source>
        <dbReference type="ARBA" id="ARBA00022676"/>
    </source>
</evidence>
<keyword evidence="5 9" id="KW-0808">Transferase</keyword>
<keyword evidence="6" id="KW-0448">Lipopolysaccharide biosynthesis</keyword>
<evidence type="ECO:0000256" key="1">
    <source>
        <dbReference type="ARBA" id="ARBA00005068"/>
    </source>
</evidence>
<evidence type="ECO:0000256" key="2">
    <source>
        <dbReference type="ARBA" id="ARBA00005222"/>
    </source>
</evidence>
<gene>
    <name evidence="9" type="ORF">SAMN06265784_108211</name>
</gene>
<comment type="similarity">
    <text evidence="3">Belongs to the glycosyltransferase 2 family.</text>
</comment>
<dbReference type="PANTHER" id="PTHR43179">
    <property type="entry name" value="RHAMNOSYLTRANSFERASE WBBL"/>
    <property type="match status" value="1"/>
</dbReference>
<feature type="domain" description="Glycosyl transferase family 25" evidence="8">
    <location>
        <begin position="641"/>
        <end position="800"/>
    </location>
</feature>
<dbReference type="UniPathway" id="UPA00820"/>
<keyword evidence="4" id="KW-0328">Glycosyltransferase</keyword>
<dbReference type="STRING" id="1515439.SAMN06265784_108211"/>